<dbReference type="InterPro" id="IPR009506">
    <property type="entry name" value="YjiS-like"/>
</dbReference>
<dbReference type="AlphaFoldDB" id="Q98FI1"/>
<evidence type="ECO:0000313" key="3">
    <source>
        <dbReference type="Proteomes" id="UP000000552"/>
    </source>
</evidence>
<reference evidence="2 3" key="1">
    <citation type="journal article" date="2000" name="DNA Res.">
        <title>Complete genome structure of the nitrogen-fixing symbiotic bacterium Mesorhizobium loti.</title>
        <authorList>
            <person name="Kaneko T."/>
            <person name="Nakamura Y."/>
            <person name="Sato S."/>
            <person name="Asamizu E."/>
            <person name="Kato T."/>
            <person name="Sasamoto S."/>
            <person name="Watanabe A."/>
            <person name="Idesawa K."/>
            <person name="Ishikawa A."/>
            <person name="Kawashima K."/>
            <person name="Kimura T."/>
            <person name="Kishida Y."/>
            <person name="Kiyokawa C."/>
            <person name="Kohara M."/>
            <person name="Matsumoto M."/>
            <person name="Matsuno A."/>
            <person name="Mochizuki Y."/>
            <person name="Nakayama S."/>
            <person name="Nakazaki N."/>
            <person name="Shimpo S."/>
            <person name="Sugimoto M."/>
            <person name="Takeuchi C."/>
            <person name="Yamada M."/>
            <person name="Tabata S."/>
        </authorList>
    </citation>
    <scope>NUCLEOTIDE SEQUENCE [LARGE SCALE GENOMIC DNA]</scope>
    <source>
        <strain evidence="3">LMG 29417 / CECT 9101 / MAFF 303099</strain>
    </source>
</reference>
<dbReference type="EMBL" id="BA000012">
    <property type="protein sequence ID" value="BAB50586.1"/>
    <property type="molecule type" value="Genomic_DNA"/>
</dbReference>
<evidence type="ECO:0000259" key="1">
    <source>
        <dbReference type="Pfam" id="PF06568"/>
    </source>
</evidence>
<dbReference type="HOGENOM" id="CLU_178481_3_1_5"/>
<accession>Q98FI1</accession>
<proteinExistence type="predicted"/>
<sequence>MQHRNEHPIRRTTMNPIRAFRNWRMYNETVRELNRLNARQLSDLGINRADIERIARQAI</sequence>
<gene>
    <name evidence="2" type="ordered locus">msl3766</name>
</gene>
<dbReference type="Proteomes" id="UP000000552">
    <property type="component" value="Chromosome"/>
</dbReference>
<protein>
    <submittedName>
        <fullName evidence="2">Msl3766 protein</fullName>
    </submittedName>
</protein>
<dbReference type="eggNOG" id="COG5457">
    <property type="taxonomic scope" value="Bacteria"/>
</dbReference>
<dbReference type="KEGG" id="mlo:msl3766"/>
<feature type="domain" description="YjiS-like" evidence="1">
    <location>
        <begin position="17"/>
        <end position="52"/>
    </location>
</feature>
<name>Q98FI1_RHILO</name>
<organism evidence="2 3">
    <name type="scientific">Mesorhizobium japonicum (strain LMG 29417 / CECT 9101 / MAFF 303099)</name>
    <name type="common">Mesorhizobium loti (strain MAFF 303099)</name>
    <dbReference type="NCBI Taxonomy" id="266835"/>
    <lineage>
        <taxon>Bacteria</taxon>
        <taxon>Pseudomonadati</taxon>
        <taxon>Pseudomonadota</taxon>
        <taxon>Alphaproteobacteria</taxon>
        <taxon>Hyphomicrobiales</taxon>
        <taxon>Phyllobacteriaceae</taxon>
        <taxon>Mesorhizobium</taxon>
    </lineage>
</organism>
<dbReference type="Pfam" id="PF06568">
    <property type="entry name" value="YjiS-like"/>
    <property type="match status" value="1"/>
</dbReference>
<evidence type="ECO:0000313" key="2">
    <source>
        <dbReference type="EMBL" id="BAB50586.1"/>
    </source>
</evidence>